<feature type="compositionally biased region" description="Polar residues" evidence="1">
    <location>
        <begin position="617"/>
        <end position="626"/>
    </location>
</feature>
<feature type="region of interest" description="Disordered" evidence="1">
    <location>
        <begin position="26"/>
        <end position="48"/>
    </location>
</feature>
<keyword evidence="2" id="KW-0472">Membrane</keyword>
<keyword evidence="2" id="KW-0812">Transmembrane</keyword>
<feature type="signal peptide" evidence="3">
    <location>
        <begin position="1"/>
        <end position="20"/>
    </location>
</feature>
<feature type="region of interest" description="Disordered" evidence="1">
    <location>
        <begin position="937"/>
        <end position="956"/>
    </location>
</feature>
<keyword evidence="2" id="KW-1133">Transmembrane helix</keyword>
<feature type="chain" id="PRO_5031042166" evidence="3">
    <location>
        <begin position="21"/>
        <end position="956"/>
    </location>
</feature>
<proteinExistence type="predicted"/>
<dbReference type="InterPro" id="IPR053320">
    <property type="entry name" value="Protein_DD3-3_O-glyco"/>
</dbReference>
<feature type="transmembrane region" description="Helical" evidence="2">
    <location>
        <begin position="900"/>
        <end position="921"/>
    </location>
</feature>
<evidence type="ECO:0000256" key="1">
    <source>
        <dbReference type="SAM" id="MobiDB-lite"/>
    </source>
</evidence>
<feature type="region of interest" description="Disordered" evidence="1">
    <location>
        <begin position="215"/>
        <end position="241"/>
    </location>
</feature>
<feature type="region of interest" description="Disordered" evidence="1">
    <location>
        <begin position="601"/>
        <end position="629"/>
    </location>
</feature>
<evidence type="ECO:0000256" key="2">
    <source>
        <dbReference type="SAM" id="Phobius"/>
    </source>
</evidence>
<name>A0A7S2CNS2_9STRA</name>
<protein>
    <submittedName>
        <fullName evidence="4">Uncharacterized protein</fullName>
    </submittedName>
</protein>
<feature type="compositionally biased region" description="Polar residues" evidence="1">
    <location>
        <begin position="844"/>
        <end position="853"/>
    </location>
</feature>
<sequence>MMKSSALLTLSVALLPAVNADVYMHNPRGSNDRNCERNVNRNNGNRLFDSQNNAKGGYACPRAVGDANIQAEDGTGTIGGETQDKTMYYYEGSVLPVEWTNQHGCGANSKVNCEIVIQYACEDTLDPQVDNFWPFTDTKNNDANVGDQAFRSGANLAAPRDGIPTDANDAATDTIPDTEDAAIPDTNADQRYGMHESYDFYQLCQHTARNEGLYTADQRVRRNDQRGTRQNPNGNRRGLECPEERDYYPWWQPSPWVDAAILTNDAGATACTDPAECETARCKYYLENSFNKAAKGYCDVNHNNGDVEDKTTSQAWNNREWYNNKEDCEDADGNFKWYSVALSDVLDVGYPVCMKTGFSRVNQLGNSFDATVNGTDDAPFGVNANRFLWTIPDIPSVVTGATDSTNAGFEIADDDDYFTGNADGAMEDAYQSCTLRVRYNLSTSDFPAWPAEAMEDAHPWKGLMVTAENNTQNNGDGDATPLQQDPYIYVGAGDDNSVGSQFVSLAANTNQYARTFQDRSYRFAIKKKPTADAAADNSADTPKVNDMTGKTGKIYNVNVRGKRGNIVQTYPAVEYDFVPNSLALDEGDMIHFQWQGSDYNPRRGCNDAEGGPPDPNDGTSTDAQNSRADRSNIVFMDFTAANIPMDYLGYKAATAEDDDDNPSGLNYNAKVAMMKETMVNNTPCGGDADCFDSIIRLSYLNQQSDGGSLGFRDENDCLTEAQLDNINNQQERENHPLNCAKLNAKPYPYFDGGIMNARKAGQFAYFSSRNNNFSNRDQTGNICVRGIKSDGTEEKCEVDTSTFTLQGANPAISTASMRISSGTAAPAKCTDSANGEGSGAANDQGASSCLTDDSGTDDDMLSGSTFTVEQAANDAMGDGDKRSCEEITFFYSLPDAAKKAILAVILLSVGCASGYAAWFVYNRVQAQRKKDAAENLDKGLGKGWDKDKEKTDNQMI</sequence>
<evidence type="ECO:0000256" key="3">
    <source>
        <dbReference type="SAM" id="SignalP"/>
    </source>
</evidence>
<reference evidence="4" key="1">
    <citation type="submission" date="2021-01" db="EMBL/GenBank/DDBJ databases">
        <authorList>
            <person name="Corre E."/>
            <person name="Pelletier E."/>
            <person name="Niang G."/>
            <person name="Scheremetjew M."/>
            <person name="Finn R."/>
            <person name="Kale V."/>
            <person name="Holt S."/>
            <person name="Cochrane G."/>
            <person name="Meng A."/>
            <person name="Brown T."/>
            <person name="Cohen L."/>
        </authorList>
    </citation>
    <scope>NUCLEOTIDE SEQUENCE</scope>
    <source>
        <strain evidence="4">RCC1693</strain>
    </source>
</reference>
<feature type="compositionally biased region" description="Basic and acidic residues" evidence="1">
    <location>
        <begin position="218"/>
        <end position="227"/>
    </location>
</feature>
<accession>A0A7S2CNS2</accession>
<keyword evidence="3" id="KW-0732">Signal</keyword>
<dbReference type="PANTHER" id="PTHR35170">
    <property type="entry name" value="PROTEIN DD3-3"/>
    <property type="match status" value="1"/>
</dbReference>
<organism evidence="4">
    <name type="scientific">Florenciella parvula</name>
    <dbReference type="NCBI Taxonomy" id="236787"/>
    <lineage>
        <taxon>Eukaryota</taxon>
        <taxon>Sar</taxon>
        <taxon>Stramenopiles</taxon>
        <taxon>Ochrophyta</taxon>
        <taxon>Dictyochophyceae</taxon>
        <taxon>Florenciellales</taxon>
        <taxon>Florenciella</taxon>
    </lineage>
</organism>
<gene>
    <name evidence="4" type="ORF">FPAR1323_LOCUS12429</name>
</gene>
<dbReference type="EMBL" id="HBGT01023923">
    <property type="protein sequence ID" value="CAD9431269.1"/>
    <property type="molecule type" value="Transcribed_RNA"/>
</dbReference>
<dbReference type="AlphaFoldDB" id="A0A7S2CNS2"/>
<evidence type="ECO:0000313" key="4">
    <source>
        <dbReference type="EMBL" id="CAD9431269.1"/>
    </source>
</evidence>
<feature type="compositionally biased region" description="Basic and acidic residues" evidence="1">
    <location>
        <begin position="30"/>
        <end position="39"/>
    </location>
</feature>
<feature type="region of interest" description="Disordered" evidence="1">
    <location>
        <begin position="828"/>
        <end position="854"/>
    </location>
</feature>
<dbReference type="PANTHER" id="PTHR35170:SF1">
    <property type="entry name" value="PROTEIN DD3-3"/>
    <property type="match status" value="1"/>
</dbReference>